<dbReference type="InterPro" id="IPR013424">
    <property type="entry name" value="Ice-binding_C"/>
</dbReference>
<accession>A0ABS9DD37</accession>
<gene>
    <name evidence="2" type="ORF">L0668_17395</name>
</gene>
<evidence type="ECO:0000313" key="2">
    <source>
        <dbReference type="EMBL" id="MCF2949898.1"/>
    </source>
</evidence>
<dbReference type="RefSeq" id="WP_235314002.1">
    <property type="nucleotide sequence ID" value="NZ_JAKGAS010000012.1"/>
</dbReference>
<evidence type="ECO:0000256" key="1">
    <source>
        <dbReference type="SAM" id="SignalP"/>
    </source>
</evidence>
<keyword evidence="1" id="KW-0732">Signal</keyword>
<comment type="caution">
    <text evidence="2">The sequence shown here is derived from an EMBL/GenBank/DDBJ whole genome shotgun (WGS) entry which is preliminary data.</text>
</comment>
<keyword evidence="3" id="KW-1185">Reference proteome</keyword>
<evidence type="ECO:0000313" key="3">
    <source>
        <dbReference type="Proteomes" id="UP001521137"/>
    </source>
</evidence>
<reference evidence="2 3" key="1">
    <citation type="submission" date="2022-01" db="EMBL/GenBank/DDBJ databases">
        <title>Paraglaciecola sp. G1-23.</title>
        <authorList>
            <person name="Jin M.S."/>
            <person name="Han D.M."/>
            <person name="Kim H.M."/>
            <person name="Jeon C.O."/>
        </authorList>
    </citation>
    <scope>NUCLEOTIDE SEQUENCE [LARGE SCALE GENOMIC DNA]</scope>
    <source>
        <strain evidence="2 3">G1-23</strain>
    </source>
</reference>
<name>A0ABS9DD37_9ALTE</name>
<proteinExistence type="predicted"/>
<organism evidence="2 3">
    <name type="scientific">Paraglaciecola algarum</name>
    <dbReference type="NCBI Taxonomy" id="3050085"/>
    <lineage>
        <taxon>Bacteria</taxon>
        <taxon>Pseudomonadati</taxon>
        <taxon>Pseudomonadota</taxon>
        <taxon>Gammaproteobacteria</taxon>
        <taxon>Alteromonadales</taxon>
        <taxon>Alteromonadaceae</taxon>
        <taxon>Paraglaciecola</taxon>
    </lineage>
</organism>
<dbReference type="EMBL" id="JAKGAS010000012">
    <property type="protein sequence ID" value="MCF2949898.1"/>
    <property type="molecule type" value="Genomic_DNA"/>
</dbReference>
<sequence length="199" mass="21069">MKKLLAIGLLSLFIGGQAQAGFIKSVTGADMAGIEVTVTYDDATTDSAIWGATFPEEGAANGADWGLYEQGDTIGGDNGQFLYGVWTFTRSTNAIKNIASLFIDTSTTNIVFDTEFFDVSANGSGAGREFTYDDKAHDPVTALFSGLYMDELYTGLTISGPGLVDGFQFMIDTDEVPAPTTLSIMLLALGGLVARRLKA</sequence>
<feature type="signal peptide" evidence="1">
    <location>
        <begin position="1"/>
        <end position="20"/>
    </location>
</feature>
<protein>
    <submittedName>
        <fullName evidence="2">PEP-CTERM sorting domain-containing protein</fullName>
    </submittedName>
</protein>
<dbReference type="NCBIfam" id="TIGR02595">
    <property type="entry name" value="PEP_CTERM"/>
    <property type="match status" value="1"/>
</dbReference>
<dbReference type="Proteomes" id="UP001521137">
    <property type="component" value="Unassembled WGS sequence"/>
</dbReference>
<feature type="chain" id="PRO_5047528488" evidence="1">
    <location>
        <begin position="21"/>
        <end position="199"/>
    </location>
</feature>